<accession>A0A0F9QQN6</accession>
<gene>
    <name evidence="1" type="ORF">LCGC14_0745110</name>
</gene>
<proteinExistence type="predicted"/>
<dbReference type="AlphaFoldDB" id="A0A0F9QQN6"/>
<sequence length="33" mass="4089">MYKKLFVIKDFIRHVAVNELLLQIIYNLSKKYF</sequence>
<dbReference type="EMBL" id="LAZR01001773">
    <property type="protein sequence ID" value="KKN39282.1"/>
    <property type="molecule type" value="Genomic_DNA"/>
</dbReference>
<organism evidence="1">
    <name type="scientific">marine sediment metagenome</name>
    <dbReference type="NCBI Taxonomy" id="412755"/>
    <lineage>
        <taxon>unclassified sequences</taxon>
        <taxon>metagenomes</taxon>
        <taxon>ecological metagenomes</taxon>
    </lineage>
</organism>
<name>A0A0F9QQN6_9ZZZZ</name>
<protein>
    <submittedName>
        <fullName evidence="1">Uncharacterized protein</fullName>
    </submittedName>
</protein>
<comment type="caution">
    <text evidence="1">The sequence shown here is derived from an EMBL/GenBank/DDBJ whole genome shotgun (WGS) entry which is preliminary data.</text>
</comment>
<evidence type="ECO:0000313" key="1">
    <source>
        <dbReference type="EMBL" id="KKN39282.1"/>
    </source>
</evidence>
<reference evidence="1" key="1">
    <citation type="journal article" date="2015" name="Nature">
        <title>Complex archaea that bridge the gap between prokaryotes and eukaryotes.</title>
        <authorList>
            <person name="Spang A."/>
            <person name="Saw J.H."/>
            <person name="Jorgensen S.L."/>
            <person name="Zaremba-Niedzwiedzka K."/>
            <person name="Martijn J."/>
            <person name="Lind A.E."/>
            <person name="van Eijk R."/>
            <person name="Schleper C."/>
            <person name="Guy L."/>
            <person name="Ettema T.J."/>
        </authorList>
    </citation>
    <scope>NUCLEOTIDE SEQUENCE</scope>
</reference>